<gene>
    <name evidence="8" type="ORF">J0A65_12125</name>
</gene>
<evidence type="ECO:0000259" key="6">
    <source>
        <dbReference type="Pfam" id="PF04542"/>
    </source>
</evidence>
<evidence type="ECO:0000256" key="5">
    <source>
        <dbReference type="ARBA" id="ARBA00023163"/>
    </source>
</evidence>
<dbReference type="InterPro" id="IPR039425">
    <property type="entry name" value="RNA_pol_sigma-70-like"/>
</dbReference>
<organism evidence="8 9">
    <name type="scientific">Bowmanella yangjiangensis</name>
    <dbReference type="NCBI Taxonomy" id="2811230"/>
    <lineage>
        <taxon>Bacteria</taxon>
        <taxon>Pseudomonadati</taxon>
        <taxon>Pseudomonadota</taxon>
        <taxon>Gammaproteobacteria</taxon>
        <taxon>Alteromonadales</taxon>
        <taxon>Alteromonadaceae</taxon>
        <taxon>Bowmanella</taxon>
    </lineage>
</organism>
<feature type="domain" description="RNA polymerase sigma factor 70 region 4 type 2" evidence="7">
    <location>
        <begin position="138"/>
        <end position="181"/>
    </location>
</feature>
<dbReference type="Proteomes" id="UP000663992">
    <property type="component" value="Unassembled WGS sequence"/>
</dbReference>
<dbReference type="Gene3D" id="1.10.1740.10">
    <property type="match status" value="1"/>
</dbReference>
<dbReference type="Pfam" id="PF04542">
    <property type="entry name" value="Sigma70_r2"/>
    <property type="match status" value="1"/>
</dbReference>
<protein>
    <submittedName>
        <fullName evidence="8">Sigma-70 family RNA polymerase sigma factor</fullName>
    </submittedName>
</protein>
<keyword evidence="4" id="KW-0238">DNA-binding</keyword>
<dbReference type="InterPro" id="IPR013324">
    <property type="entry name" value="RNA_pol_sigma_r3/r4-like"/>
</dbReference>
<keyword evidence="2" id="KW-0805">Transcription regulation</keyword>
<dbReference type="SUPFAM" id="SSF88946">
    <property type="entry name" value="Sigma2 domain of RNA polymerase sigma factors"/>
    <property type="match status" value="1"/>
</dbReference>
<dbReference type="PANTHER" id="PTHR43133:SF8">
    <property type="entry name" value="RNA POLYMERASE SIGMA FACTOR HI_1459-RELATED"/>
    <property type="match status" value="1"/>
</dbReference>
<dbReference type="InterPro" id="IPR014284">
    <property type="entry name" value="RNA_pol_sigma-70_dom"/>
</dbReference>
<accession>A0ABS3CU26</accession>
<dbReference type="RefSeq" id="WP_206594448.1">
    <property type="nucleotide sequence ID" value="NZ_JAFKCS010000010.1"/>
</dbReference>
<dbReference type="Gene3D" id="1.10.10.10">
    <property type="entry name" value="Winged helix-like DNA-binding domain superfamily/Winged helix DNA-binding domain"/>
    <property type="match status" value="1"/>
</dbReference>
<evidence type="ECO:0000313" key="8">
    <source>
        <dbReference type="EMBL" id="MBN7820617.1"/>
    </source>
</evidence>
<dbReference type="SUPFAM" id="SSF88659">
    <property type="entry name" value="Sigma3 and sigma4 domains of RNA polymerase sigma factors"/>
    <property type="match status" value="1"/>
</dbReference>
<sequence>MSFAQPRYDGTSLALGQQSDEELMLAYAAGDLQAFCQLYEQHKNPLWRFFVRRGMATECAEELVQEVWQRVITSAPGYQPSARFTTWLYQIARNLLADQHRKAHRRFTLVSDESEALESMASQDYPDTITEQGRLALRLKHCLGKLPALQLDVFLLKEEAGLTMEQVATIMGAGLDACKSRWRYAVANLSKCIGMGAPADD</sequence>
<dbReference type="InterPro" id="IPR013249">
    <property type="entry name" value="RNA_pol_sigma70_r4_t2"/>
</dbReference>
<evidence type="ECO:0000256" key="4">
    <source>
        <dbReference type="ARBA" id="ARBA00023125"/>
    </source>
</evidence>
<evidence type="ECO:0000259" key="7">
    <source>
        <dbReference type="Pfam" id="PF08281"/>
    </source>
</evidence>
<evidence type="ECO:0000256" key="2">
    <source>
        <dbReference type="ARBA" id="ARBA00023015"/>
    </source>
</evidence>
<keyword evidence="3" id="KW-0731">Sigma factor</keyword>
<comment type="caution">
    <text evidence="8">The sequence shown here is derived from an EMBL/GenBank/DDBJ whole genome shotgun (WGS) entry which is preliminary data.</text>
</comment>
<feature type="domain" description="RNA polymerase sigma-70 region 2" evidence="6">
    <location>
        <begin position="38"/>
        <end position="105"/>
    </location>
</feature>
<evidence type="ECO:0000313" key="9">
    <source>
        <dbReference type="Proteomes" id="UP000663992"/>
    </source>
</evidence>
<reference evidence="8 9" key="1">
    <citation type="submission" date="2021-03" db="EMBL/GenBank/DDBJ databases">
        <title>novel species isolated from a fishpond in China.</title>
        <authorList>
            <person name="Lu H."/>
            <person name="Cai Z."/>
        </authorList>
    </citation>
    <scope>NUCLEOTIDE SEQUENCE [LARGE SCALE GENOMIC DNA]</scope>
    <source>
        <strain evidence="8 9">Y57</strain>
    </source>
</reference>
<evidence type="ECO:0000256" key="3">
    <source>
        <dbReference type="ARBA" id="ARBA00023082"/>
    </source>
</evidence>
<comment type="similarity">
    <text evidence="1">Belongs to the sigma-70 factor family. ECF subfamily.</text>
</comment>
<dbReference type="InterPro" id="IPR013325">
    <property type="entry name" value="RNA_pol_sigma_r2"/>
</dbReference>
<proteinExistence type="inferred from homology"/>
<keyword evidence="9" id="KW-1185">Reference proteome</keyword>
<evidence type="ECO:0000256" key="1">
    <source>
        <dbReference type="ARBA" id="ARBA00010641"/>
    </source>
</evidence>
<dbReference type="NCBIfam" id="TIGR02937">
    <property type="entry name" value="sigma70-ECF"/>
    <property type="match status" value="1"/>
</dbReference>
<keyword evidence="5" id="KW-0804">Transcription</keyword>
<dbReference type="InterPro" id="IPR007627">
    <property type="entry name" value="RNA_pol_sigma70_r2"/>
</dbReference>
<name>A0ABS3CU26_9ALTE</name>
<dbReference type="PANTHER" id="PTHR43133">
    <property type="entry name" value="RNA POLYMERASE ECF-TYPE SIGMA FACTO"/>
    <property type="match status" value="1"/>
</dbReference>
<dbReference type="InterPro" id="IPR036388">
    <property type="entry name" value="WH-like_DNA-bd_sf"/>
</dbReference>
<dbReference type="Pfam" id="PF08281">
    <property type="entry name" value="Sigma70_r4_2"/>
    <property type="match status" value="1"/>
</dbReference>
<dbReference type="EMBL" id="JAFKCS010000010">
    <property type="protein sequence ID" value="MBN7820617.1"/>
    <property type="molecule type" value="Genomic_DNA"/>
</dbReference>